<name>A0A1L4BS05_9GAMM</name>
<dbReference type="RefSeq" id="WP_072712030.1">
    <property type="nucleotide sequence ID" value="NZ_CP016796.1"/>
</dbReference>
<evidence type="ECO:0000259" key="2">
    <source>
        <dbReference type="Pfam" id="PF05532"/>
    </source>
</evidence>
<dbReference type="Gene3D" id="1.10.1470.10">
    <property type="entry name" value="YjbJ"/>
    <property type="match status" value="1"/>
</dbReference>
<dbReference type="KEGG" id="frx:F7310_04235"/>
<protein>
    <recommendedName>
        <fullName evidence="2">CsbD-like domain-containing protein</fullName>
    </recommendedName>
</protein>
<accession>A0A1L4BS05</accession>
<dbReference type="PIRSF" id="PIRSF039008">
    <property type="entry name" value="YjbJ"/>
    <property type="match status" value="1"/>
</dbReference>
<dbReference type="SUPFAM" id="SSF69047">
    <property type="entry name" value="Hypothetical protein YjbJ"/>
    <property type="match status" value="1"/>
</dbReference>
<evidence type="ECO:0000313" key="4">
    <source>
        <dbReference type="Proteomes" id="UP000184222"/>
    </source>
</evidence>
<dbReference type="PANTHER" id="PTHR34977">
    <property type="entry name" value="UPF0337 PROTEIN YJBJ"/>
    <property type="match status" value="1"/>
</dbReference>
<organism evidence="3 4">
    <name type="scientific">Francisella uliginis</name>
    <dbReference type="NCBI Taxonomy" id="573570"/>
    <lineage>
        <taxon>Bacteria</taxon>
        <taxon>Pseudomonadati</taxon>
        <taxon>Pseudomonadota</taxon>
        <taxon>Gammaproteobacteria</taxon>
        <taxon>Thiotrichales</taxon>
        <taxon>Francisellaceae</taxon>
        <taxon>Francisella</taxon>
    </lineage>
</organism>
<dbReference type="STRING" id="573570.F7310_04235"/>
<reference evidence="3 4" key="1">
    <citation type="journal article" date="2016" name="Appl. Environ. Microbiol.">
        <title>Whole genome relationships among Francisella bacteria of diverse origin define new species and provide specific regions for detection.</title>
        <authorList>
            <person name="Challacombe J.F."/>
            <person name="Petersen J.M."/>
            <person name="Gallegos-Graves V."/>
            <person name="Hodge D."/>
            <person name="Pillai S."/>
            <person name="Kuske C.R."/>
        </authorList>
    </citation>
    <scope>NUCLEOTIDE SEQUENCE [LARGE SCALE GENOMIC DNA]</scope>
    <source>
        <strain evidence="4">TX07-7310</strain>
    </source>
</reference>
<proteinExistence type="inferred from homology"/>
<sequence>MNKHQVQGKWEQLKAKIKEKYADFTEDELLQIEADSEKLVGYLQEKYGMTKEKAREEASKFKDSL</sequence>
<dbReference type="InterPro" id="IPR036629">
    <property type="entry name" value="YjbJ_sf"/>
</dbReference>
<gene>
    <name evidence="3" type="ORF">F7310_04235</name>
</gene>
<dbReference type="EMBL" id="CP016796">
    <property type="protein sequence ID" value="API86615.1"/>
    <property type="molecule type" value="Genomic_DNA"/>
</dbReference>
<dbReference type="InterPro" id="IPR050423">
    <property type="entry name" value="UPF0337_stress_rsp"/>
</dbReference>
<dbReference type="OrthoDB" id="9796058at2"/>
<dbReference type="Pfam" id="PF05532">
    <property type="entry name" value="CsbD"/>
    <property type="match status" value="1"/>
</dbReference>
<dbReference type="PANTHER" id="PTHR34977:SF1">
    <property type="entry name" value="UPF0337 PROTEIN YJBJ"/>
    <property type="match status" value="1"/>
</dbReference>
<dbReference type="Proteomes" id="UP000184222">
    <property type="component" value="Chromosome"/>
</dbReference>
<evidence type="ECO:0000313" key="3">
    <source>
        <dbReference type="EMBL" id="API86615.1"/>
    </source>
</evidence>
<dbReference type="InterPro" id="IPR008462">
    <property type="entry name" value="CsbD"/>
</dbReference>
<dbReference type="AlphaFoldDB" id="A0A1L4BS05"/>
<feature type="domain" description="CsbD-like" evidence="2">
    <location>
        <begin position="5"/>
        <end position="55"/>
    </location>
</feature>
<evidence type="ECO:0000256" key="1">
    <source>
        <dbReference type="ARBA" id="ARBA00009129"/>
    </source>
</evidence>
<dbReference type="InterPro" id="IPR026042">
    <property type="entry name" value="YjbJ"/>
</dbReference>
<keyword evidence="4" id="KW-1185">Reference proteome</keyword>
<comment type="similarity">
    <text evidence="1">Belongs to the UPF0337 (CsbD) family.</text>
</comment>